<dbReference type="InterPro" id="IPR006175">
    <property type="entry name" value="YjgF/YER057c/UK114"/>
</dbReference>
<dbReference type="Pfam" id="PF01042">
    <property type="entry name" value="Ribonuc_L-PSP"/>
    <property type="match status" value="1"/>
</dbReference>
<proteinExistence type="predicted"/>
<accession>A0A193CBC1</accession>
<dbReference type="AlphaFoldDB" id="A0A193CBC1"/>
<evidence type="ECO:0008006" key="3">
    <source>
        <dbReference type="Google" id="ProtNLM"/>
    </source>
</evidence>
<protein>
    <recommendedName>
        <fullName evidence="3">Enamine deaminase RidA</fullName>
    </recommendedName>
</protein>
<keyword evidence="2" id="KW-1185">Reference proteome</keyword>
<dbReference type="GO" id="GO:0005829">
    <property type="term" value="C:cytosol"/>
    <property type="evidence" value="ECO:0007669"/>
    <property type="project" value="TreeGrafter"/>
</dbReference>
<dbReference type="STRING" id="31958.SD37_09420"/>
<name>A0A193CBC1_AMYOR</name>
<dbReference type="InterPro" id="IPR035959">
    <property type="entry name" value="RutC-like_sf"/>
</dbReference>
<evidence type="ECO:0000313" key="1">
    <source>
        <dbReference type="EMBL" id="ANN21663.1"/>
    </source>
</evidence>
<dbReference type="EMBL" id="CP016174">
    <property type="protein sequence ID" value="ANN21663.1"/>
    <property type="molecule type" value="Genomic_DNA"/>
</dbReference>
<dbReference type="PANTHER" id="PTHR11803">
    <property type="entry name" value="2-IMINOBUTANOATE/2-IMINOPROPANOATE DEAMINASE RIDA"/>
    <property type="match status" value="1"/>
</dbReference>
<reference evidence="1 2" key="1">
    <citation type="journal article" date="2015" name="Genome Announc.">
        <title>Draft Genome Sequence of Norvancomycin-Producing Strain Amycolatopsis orientalis CPCC200066.</title>
        <authorList>
            <person name="Lei X."/>
            <person name="Yuan F."/>
            <person name="Shi Y."/>
            <person name="Li X."/>
            <person name="Wang L."/>
            <person name="Hong B."/>
        </authorList>
    </citation>
    <scope>NUCLEOTIDE SEQUENCE [LARGE SCALE GENOMIC DNA]</scope>
    <source>
        <strain evidence="1 2">B-37</strain>
    </source>
</reference>
<dbReference type="KEGG" id="aori:SD37_09420"/>
<dbReference type="PANTHER" id="PTHR11803:SF39">
    <property type="entry name" value="2-IMINOBUTANOATE_2-IMINOPROPANOATE DEAMINASE"/>
    <property type="match status" value="1"/>
</dbReference>
<dbReference type="GO" id="GO:0019239">
    <property type="term" value="F:deaminase activity"/>
    <property type="evidence" value="ECO:0007669"/>
    <property type="project" value="TreeGrafter"/>
</dbReference>
<organism evidence="1 2">
    <name type="scientific">Amycolatopsis orientalis</name>
    <name type="common">Nocardia orientalis</name>
    <dbReference type="NCBI Taxonomy" id="31958"/>
    <lineage>
        <taxon>Bacteria</taxon>
        <taxon>Bacillati</taxon>
        <taxon>Actinomycetota</taxon>
        <taxon>Actinomycetes</taxon>
        <taxon>Pseudonocardiales</taxon>
        <taxon>Pseudonocardiaceae</taxon>
        <taxon>Amycolatopsis</taxon>
    </lineage>
</organism>
<gene>
    <name evidence="1" type="ORF">SD37_09420</name>
</gene>
<evidence type="ECO:0000313" key="2">
    <source>
        <dbReference type="Proteomes" id="UP000093695"/>
    </source>
</evidence>
<sequence>MGPYSTAIRSNGFVHLSGQGGLDPATGERVPGGIQAETMQTVANIEALLGRAGLSLMDLVSVTCYLVDLGEWEMMNRAYSTALGDARPVRTAVGVSALPFGLRLEMTAIADAAR</sequence>
<dbReference type="SUPFAM" id="SSF55298">
    <property type="entry name" value="YjgF-like"/>
    <property type="match status" value="1"/>
</dbReference>
<dbReference type="CDD" id="cd00448">
    <property type="entry name" value="YjgF_YER057c_UK114_family"/>
    <property type="match status" value="1"/>
</dbReference>
<dbReference type="Proteomes" id="UP000093695">
    <property type="component" value="Chromosome"/>
</dbReference>
<dbReference type="Gene3D" id="3.30.1330.40">
    <property type="entry name" value="RutC-like"/>
    <property type="match status" value="1"/>
</dbReference>